<gene>
    <name evidence="5" type="ORF">UR23_C0035G0007</name>
</gene>
<keyword evidence="2" id="KW-0547">Nucleotide-binding</keyword>
<dbReference type="InterPro" id="IPR014721">
    <property type="entry name" value="Ribsml_uS5_D2-typ_fold_subgr"/>
</dbReference>
<accession>A0A0G0B744</accession>
<dbReference type="Pfam" id="PF01078">
    <property type="entry name" value="Mg_chelatase"/>
    <property type="match status" value="1"/>
</dbReference>
<dbReference type="SUPFAM" id="SSF52540">
    <property type="entry name" value="P-loop containing nucleoside triphosphate hydrolases"/>
    <property type="match status" value="1"/>
</dbReference>
<dbReference type="SMART" id="SM00382">
    <property type="entry name" value="AAA"/>
    <property type="match status" value="1"/>
</dbReference>
<dbReference type="NCBIfam" id="TIGR00368">
    <property type="entry name" value="YifB family Mg chelatase-like AAA ATPase"/>
    <property type="match status" value="1"/>
</dbReference>
<dbReference type="Gene3D" id="3.30.230.10">
    <property type="match status" value="1"/>
</dbReference>
<dbReference type="CDD" id="cd00009">
    <property type="entry name" value="AAA"/>
    <property type="match status" value="1"/>
</dbReference>
<name>A0A0G0B744_9BACT</name>
<dbReference type="InterPro" id="IPR025158">
    <property type="entry name" value="Mg_chelat-rel_C"/>
</dbReference>
<sequence>MLAKIFSGTVIGLDGILIEVEVDVASKGFPGFMIVGLPDKAVGEAKERVRAAINNASFKIPDTRITVNLAPADIPKVGSAFDLPIAIGILTAGGMIKKEILPDSLFIGELSLKGDVRKVPGAISITLLAKSKKIKKIFVPRENLHEVILVDEIEVYPIDNLIDLILHLNDVKLIVPFPHTNFINLIKEEKYDYLFEDIKGQETAKRALEVAAAGFHNVILKGPPGTGKTLLSRAFPSILPPMEKEEILEVTKIYSVAGLLHDQNFIANRPFRSPHHTTSRIGLVGGGSNPSPGEISLAHRGVLFLDEIPEFPRTTLESLRQPLEDGFITISRASGTLIFPSRFLLLAASNPCPCGYLGHEKKPCHCLPGTILKYRKRLSGPLLDRIDLHIDVPSVTEEKLTSNILSESSHKIRERVIKVREIQRKRFKGLKIFTNGEMSSAQIKKFCQLTSGAINLLKKAIIKLSLSARSYFKTIKISQTIADLNAKENIEEEYIAEALQFRSHDE</sequence>
<dbReference type="Pfam" id="PF13541">
    <property type="entry name" value="ChlI"/>
    <property type="match status" value="1"/>
</dbReference>
<dbReference type="GO" id="GO:0003677">
    <property type="term" value="F:DNA binding"/>
    <property type="evidence" value="ECO:0007669"/>
    <property type="project" value="InterPro"/>
</dbReference>
<comment type="caution">
    <text evidence="5">The sequence shown here is derived from an EMBL/GenBank/DDBJ whole genome shotgun (WGS) entry which is preliminary data.</text>
</comment>
<dbReference type="GO" id="GO:0005524">
    <property type="term" value="F:ATP binding"/>
    <property type="evidence" value="ECO:0007669"/>
    <property type="project" value="UniProtKB-KW"/>
</dbReference>
<dbReference type="InterPro" id="IPR003593">
    <property type="entry name" value="AAA+_ATPase"/>
</dbReference>
<dbReference type="InterPro" id="IPR027417">
    <property type="entry name" value="P-loop_NTPase"/>
</dbReference>
<dbReference type="PATRIC" id="fig|1618475.3.peg.394"/>
<dbReference type="InterPro" id="IPR001208">
    <property type="entry name" value="MCM_dom"/>
</dbReference>
<organism evidence="5 6">
    <name type="scientific">Candidatus Roizmanbacteria bacterium GW2011_GWA2_32_13</name>
    <dbReference type="NCBI Taxonomy" id="1618475"/>
    <lineage>
        <taxon>Bacteria</taxon>
        <taxon>Candidatus Roizmaniibacteriota</taxon>
    </lineage>
</organism>
<dbReference type="AlphaFoldDB" id="A0A0G0B744"/>
<dbReference type="InterPro" id="IPR000523">
    <property type="entry name" value="Mg_chelatse_chII-like_cat_dom"/>
</dbReference>
<evidence type="ECO:0000256" key="3">
    <source>
        <dbReference type="ARBA" id="ARBA00022840"/>
    </source>
</evidence>
<dbReference type="Pfam" id="PF13335">
    <property type="entry name" value="Mg_chelatase_C"/>
    <property type="match status" value="1"/>
</dbReference>
<dbReference type="InterPro" id="IPR045006">
    <property type="entry name" value="CHLI-like"/>
</dbReference>
<dbReference type="EMBL" id="LBOK01000035">
    <property type="protein sequence ID" value="KKP34620.1"/>
    <property type="molecule type" value="Genomic_DNA"/>
</dbReference>
<evidence type="ECO:0000313" key="5">
    <source>
        <dbReference type="EMBL" id="KKP34620.1"/>
    </source>
</evidence>
<keyword evidence="3" id="KW-0067">ATP-binding</keyword>
<evidence type="ECO:0000259" key="4">
    <source>
        <dbReference type="SMART" id="SM00382"/>
    </source>
</evidence>
<evidence type="ECO:0000256" key="1">
    <source>
        <dbReference type="ARBA" id="ARBA00006354"/>
    </source>
</evidence>
<proteinExistence type="inferred from homology"/>
<dbReference type="PANTHER" id="PTHR32039">
    <property type="entry name" value="MAGNESIUM-CHELATASE SUBUNIT CHLI"/>
    <property type="match status" value="1"/>
</dbReference>
<evidence type="ECO:0000256" key="2">
    <source>
        <dbReference type="ARBA" id="ARBA00022741"/>
    </source>
</evidence>
<dbReference type="PANTHER" id="PTHR32039:SF7">
    <property type="entry name" value="COMPETENCE PROTEIN COMM"/>
    <property type="match status" value="1"/>
</dbReference>
<dbReference type="InterPro" id="IPR004482">
    <property type="entry name" value="Mg_chelat-rel"/>
</dbReference>
<feature type="domain" description="AAA+ ATPase" evidence="4">
    <location>
        <begin position="214"/>
        <end position="396"/>
    </location>
</feature>
<evidence type="ECO:0000313" key="6">
    <source>
        <dbReference type="Proteomes" id="UP000034349"/>
    </source>
</evidence>
<reference evidence="5 6" key="1">
    <citation type="journal article" date="2015" name="Nature">
        <title>rRNA introns, odd ribosomes, and small enigmatic genomes across a large radiation of phyla.</title>
        <authorList>
            <person name="Brown C.T."/>
            <person name="Hug L.A."/>
            <person name="Thomas B.C."/>
            <person name="Sharon I."/>
            <person name="Castelle C.J."/>
            <person name="Singh A."/>
            <person name="Wilkins M.J."/>
            <person name="Williams K.H."/>
            <person name="Banfield J.F."/>
        </authorList>
    </citation>
    <scope>NUCLEOTIDE SEQUENCE [LARGE SCALE GENOMIC DNA]</scope>
</reference>
<dbReference type="InterPro" id="IPR020568">
    <property type="entry name" value="Ribosomal_Su5_D2-typ_SF"/>
</dbReference>
<dbReference type="Proteomes" id="UP000034349">
    <property type="component" value="Unassembled WGS sequence"/>
</dbReference>
<dbReference type="SUPFAM" id="SSF54211">
    <property type="entry name" value="Ribosomal protein S5 domain 2-like"/>
    <property type="match status" value="1"/>
</dbReference>
<comment type="similarity">
    <text evidence="1">Belongs to the Mg-chelatase subunits D/I family. ComM subfamily.</text>
</comment>
<dbReference type="Gene3D" id="3.40.50.300">
    <property type="entry name" value="P-loop containing nucleotide triphosphate hydrolases"/>
    <property type="match status" value="1"/>
</dbReference>
<protein>
    <recommendedName>
        <fullName evidence="4">AAA+ ATPase domain-containing protein</fullName>
    </recommendedName>
</protein>
<dbReference type="PRINTS" id="PR01657">
    <property type="entry name" value="MCMFAMILY"/>
</dbReference>